<dbReference type="AlphaFoldDB" id="A0A402AY38"/>
<dbReference type="Gene3D" id="3.40.50.2000">
    <property type="entry name" value="Glycogen Phosphorylase B"/>
    <property type="match status" value="2"/>
</dbReference>
<sequence>MGPKQVTTESLRGAVNYIAHQPEIRMRTRQMQRIIAETGGVHAAVDAILQYLHTHTVPSI</sequence>
<evidence type="ECO:0000313" key="2">
    <source>
        <dbReference type="Proteomes" id="UP000287188"/>
    </source>
</evidence>
<protein>
    <recommendedName>
        <fullName evidence="3">Glycosyl transferase family 28 C-terminal domain-containing protein</fullName>
    </recommendedName>
</protein>
<dbReference type="SUPFAM" id="SSF53756">
    <property type="entry name" value="UDP-Glycosyltransferase/glycogen phosphorylase"/>
    <property type="match status" value="1"/>
</dbReference>
<comment type="caution">
    <text evidence="1">The sequence shown here is derived from an EMBL/GenBank/DDBJ whole genome shotgun (WGS) entry which is preliminary data.</text>
</comment>
<evidence type="ECO:0000313" key="1">
    <source>
        <dbReference type="EMBL" id="GCE23998.1"/>
    </source>
</evidence>
<dbReference type="Proteomes" id="UP000287188">
    <property type="component" value="Unassembled WGS sequence"/>
</dbReference>
<organism evidence="1 2">
    <name type="scientific">Dictyobacter kobayashii</name>
    <dbReference type="NCBI Taxonomy" id="2014872"/>
    <lineage>
        <taxon>Bacteria</taxon>
        <taxon>Bacillati</taxon>
        <taxon>Chloroflexota</taxon>
        <taxon>Ktedonobacteria</taxon>
        <taxon>Ktedonobacterales</taxon>
        <taxon>Dictyobacteraceae</taxon>
        <taxon>Dictyobacter</taxon>
    </lineage>
</organism>
<dbReference type="EMBL" id="BIFS01000002">
    <property type="protein sequence ID" value="GCE23998.1"/>
    <property type="molecule type" value="Genomic_DNA"/>
</dbReference>
<keyword evidence="2" id="KW-1185">Reference proteome</keyword>
<proteinExistence type="predicted"/>
<gene>
    <name evidence="1" type="ORF">KDK_77980</name>
</gene>
<accession>A0A402AY38</accession>
<reference evidence="2" key="1">
    <citation type="submission" date="2018-12" db="EMBL/GenBank/DDBJ databases">
        <title>Tengunoibacter tsumagoiensis gen. nov., sp. nov., Dictyobacter kobayashii sp. nov., D. alpinus sp. nov., and D. joshuensis sp. nov. and description of Dictyobacteraceae fam. nov. within the order Ktedonobacterales isolated from Tengu-no-mugimeshi.</title>
        <authorList>
            <person name="Wang C.M."/>
            <person name="Zheng Y."/>
            <person name="Sakai Y."/>
            <person name="Toyoda A."/>
            <person name="Minakuchi Y."/>
            <person name="Abe K."/>
            <person name="Yokota A."/>
            <person name="Yabe S."/>
        </authorList>
    </citation>
    <scope>NUCLEOTIDE SEQUENCE [LARGE SCALE GENOMIC DNA]</scope>
    <source>
        <strain evidence="2">Uno11</strain>
    </source>
</reference>
<evidence type="ECO:0008006" key="3">
    <source>
        <dbReference type="Google" id="ProtNLM"/>
    </source>
</evidence>
<name>A0A402AY38_9CHLR</name>